<dbReference type="InParanoid" id="A0A1E7EM81"/>
<accession>A0A1E7EM81</accession>
<name>A0A1E7EM81_9STRA</name>
<sequence>MTDVENVIPSANANADTTDDCKYSTDGWTRWDDGASGSGWSFYNYKAKSSVNGIFSMYSMNALFSILSTNSFWSLVGLNAFFSILACNSFGSILSVKFDRECDRVYDPVSDEVEVMVEILLDTLTNYSNLSQKESKLWIVWPLSN</sequence>
<proteinExistence type="predicted"/>
<keyword evidence="3" id="KW-1185">Reference proteome</keyword>
<organism evidence="2 3">
    <name type="scientific">Fragilariopsis cylindrus CCMP1102</name>
    <dbReference type="NCBI Taxonomy" id="635003"/>
    <lineage>
        <taxon>Eukaryota</taxon>
        <taxon>Sar</taxon>
        <taxon>Stramenopiles</taxon>
        <taxon>Ochrophyta</taxon>
        <taxon>Bacillariophyta</taxon>
        <taxon>Bacillariophyceae</taxon>
        <taxon>Bacillariophycidae</taxon>
        <taxon>Bacillariales</taxon>
        <taxon>Bacillariaceae</taxon>
        <taxon>Fragilariopsis</taxon>
    </lineage>
</organism>
<feature type="transmembrane region" description="Helical" evidence="1">
    <location>
        <begin position="72"/>
        <end position="94"/>
    </location>
</feature>
<dbReference type="OrthoDB" id="54695at2759"/>
<dbReference type="Proteomes" id="UP000095751">
    <property type="component" value="Unassembled WGS sequence"/>
</dbReference>
<gene>
    <name evidence="2" type="ORF">FRACYDRAFT_252638</name>
</gene>
<protein>
    <submittedName>
        <fullName evidence="2">Uncharacterized protein</fullName>
    </submittedName>
</protein>
<keyword evidence="1" id="KW-0812">Transmembrane</keyword>
<dbReference type="EMBL" id="KV784394">
    <property type="protein sequence ID" value="OEU07005.1"/>
    <property type="molecule type" value="Genomic_DNA"/>
</dbReference>
<reference evidence="2 3" key="1">
    <citation type="submission" date="2016-09" db="EMBL/GenBank/DDBJ databases">
        <title>Extensive genetic diversity and differential bi-allelic expression allows diatom success in the polar Southern Ocean.</title>
        <authorList>
            <consortium name="DOE Joint Genome Institute"/>
            <person name="Mock T."/>
            <person name="Otillar R.P."/>
            <person name="Strauss J."/>
            <person name="Dupont C."/>
            <person name="Frickenhaus S."/>
            <person name="Maumus F."/>
            <person name="Mcmullan M."/>
            <person name="Sanges R."/>
            <person name="Schmutz J."/>
            <person name="Toseland A."/>
            <person name="Valas R."/>
            <person name="Veluchamy A."/>
            <person name="Ward B.J."/>
            <person name="Allen A."/>
            <person name="Barry K."/>
            <person name="Falciatore A."/>
            <person name="Ferrante M."/>
            <person name="Fortunato A.E."/>
            <person name="Gloeckner G."/>
            <person name="Gruber A."/>
            <person name="Hipkin R."/>
            <person name="Janech M."/>
            <person name="Kroth P."/>
            <person name="Leese F."/>
            <person name="Lindquist E."/>
            <person name="Lyon B.R."/>
            <person name="Martin J."/>
            <person name="Mayer C."/>
            <person name="Parker M."/>
            <person name="Quesneville H."/>
            <person name="Raymond J."/>
            <person name="Uhlig C."/>
            <person name="Valentin K.U."/>
            <person name="Worden A.Z."/>
            <person name="Armbrust E.V."/>
            <person name="Bowler C."/>
            <person name="Green B."/>
            <person name="Moulton V."/>
            <person name="Van Oosterhout C."/>
            <person name="Grigoriev I."/>
        </authorList>
    </citation>
    <scope>NUCLEOTIDE SEQUENCE [LARGE SCALE GENOMIC DNA]</scope>
    <source>
        <strain evidence="2 3">CCMP1102</strain>
    </source>
</reference>
<dbReference type="KEGG" id="fcy:FRACYDRAFT_252638"/>
<keyword evidence="1" id="KW-0472">Membrane</keyword>
<evidence type="ECO:0000256" key="1">
    <source>
        <dbReference type="SAM" id="Phobius"/>
    </source>
</evidence>
<dbReference type="AlphaFoldDB" id="A0A1E7EM81"/>
<evidence type="ECO:0000313" key="3">
    <source>
        <dbReference type="Proteomes" id="UP000095751"/>
    </source>
</evidence>
<evidence type="ECO:0000313" key="2">
    <source>
        <dbReference type="EMBL" id="OEU07005.1"/>
    </source>
</evidence>
<keyword evidence="1" id="KW-1133">Transmembrane helix</keyword>